<dbReference type="EMBL" id="CP018835">
    <property type="protein sequence ID" value="ASA54881.1"/>
    <property type="molecule type" value="Genomic_DNA"/>
</dbReference>
<reference evidence="3 4" key="1">
    <citation type="submission" date="2016-12" db="EMBL/GenBank/DDBJ databases">
        <authorList>
            <person name="Song W.-J."/>
            <person name="Kurnit D.M."/>
        </authorList>
    </citation>
    <scope>NUCLEOTIDE SEQUENCE [LARGE SCALE GENOMIC DNA]</scope>
    <source>
        <strain evidence="3 4">ATCC 43942</strain>
    </source>
</reference>
<sequence length="112" mass="12781">MHKKQAVEPSQKTKEEAMDIARATQLPGQKKAETQRIAQGIEKGIALYKKQQKAKARAADKAKKQEAKSKARRQDDEPVTFVETKIETKVSPLPWVLLIASWIGFLLFYFLR</sequence>
<feature type="compositionally biased region" description="Basic and acidic residues" evidence="1">
    <location>
        <begin position="57"/>
        <end position="76"/>
    </location>
</feature>
<evidence type="ECO:0000256" key="2">
    <source>
        <dbReference type="SAM" id="Phobius"/>
    </source>
</evidence>
<evidence type="ECO:0000313" key="4">
    <source>
        <dbReference type="Proteomes" id="UP000196708"/>
    </source>
</evidence>
<dbReference type="Proteomes" id="UP000196708">
    <property type="component" value="Chromosome 1"/>
</dbReference>
<name>A0A1Z2SCN3_VIBGA</name>
<dbReference type="AlphaFoldDB" id="A0A1Z2SCN3"/>
<evidence type="ECO:0008006" key="5">
    <source>
        <dbReference type="Google" id="ProtNLM"/>
    </source>
</evidence>
<evidence type="ECO:0000313" key="3">
    <source>
        <dbReference type="EMBL" id="ASA54881.1"/>
    </source>
</evidence>
<dbReference type="Pfam" id="PF11169">
    <property type="entry name" value="DUF2956"/>
    <property type="match status" value="1"/>
</dbReference>
<dbReference type="OrthoDB" id="5600789at2"/>
<evidence type="ECO:0000256" key="1">
    <source>
        <dbReference type="SAM" id="MobiDB-lite"/>
    </source>
</evidence>
<keyword evidence="2" id="KW-1133">Transmembrane helix</keyword>
<feature type="region of interest" description="Disordered" evidence="1">
    <location>
        <begin position="1"/>
        <end position="34"/>
    </location>
</feature>
<organism evidence="3 4">
    <name type="scientific">Vibrio gazogenes</name>
    <dbReference type="NCBI Taxonomy" id="687"/>
    <lineage>
        <taxon>Bacteria</taxon>
        <taxon>Pseudomonadati</taxon>
        <taxon>Pseudomonadota</taxon>
        <taxon>Gammaproteobacteria</taxon>
        <taxon>Vibrionales</taxon>
        <taxon>Vibrionaceae</taxon>
        <taxon>Vibrio</taxon>
    </lineage>
</organism>
<feature type="region of interest" description="Disordered" evidence="1">
    <location>
        <begin position="56"/>
        <end position="78"/>
    </location>
</feature>
<dbReference type="InterPro" id="IPR021339">
    <property type="entry name" value="DUF2956"/>
</dbReference>
<dbReference type="RefSeq" id="WP_088133274.1">
    <property type="nucleotide sequence ID" value="NZ_CP018835.1"/>
</dbReference>
<accession>A0A1Z2SCN3</accession>
<protein>
    <recommendedName>
        <fullName evidence="5">DUF2956 domain-containing protein</fullName>
    </recommendedName>
</protein>
<gene>
    <name evidence="3" type="ORF">BSQ33_03525</name>
</gene>
<keyword evidence="2" id="KW-0812">Transmembrane</keyword>
<proteinExistence type="predicted"/>
<feature type="transmembrane region" description="Helical" evidence="2">
    <location>
        <begin position="93"/>
        <end position="111"/>
    </location>
</feature>
<keyword evidence="2" id="KW-0472">Membrane</keyword>
<dbReference type="KEGG" id="vga:BSQ33_03525"/>